<organism evidence="1 2">
    <name type="scientific">Leptospira levettii</name>
    <dbReference type="NCBI Taxonomy" id="2023178"/>
    <lineage>
        <taxon>Bacteria</taxon>
        <taxon>Pseudomonadati</taxon>
        <taxon>Spirochaetota</taxon>
        <taxon>Spirochaetia</taxon>
        <taxon>Leptospirales</taxon>
        <taxon>Leptospiraceae</taxon>
        <taxon>Leptospira</taxon>
    </lineage>
</organism>
<dbReference type="RefSeq" id="WP_135689000.1">
    <property type="nucleotide sequence ID" value="NZ_RQGI01000049.1"/>
</dbReference>
<gene>
    <name evidence="1" type="ORF">EHQ60_13630</name>
</gene>
<comment type="caution">
    <text evidence="1">The sequence shown here is derived from an EMBL/GenBank/DDBJ whole genome shotgun (WGS) entry which is preliminary data.</text>
</comment>
<dbReference type="EMBL" id="RQGI01000049">
    <property type="protein sequence ID" value="TGL68898.1"/>
    <property type="molecule type" value="Genomic_DNA"/>
</dbReference>
<keyword evidence="2" id="KW-1185">Reference proteome</keyword>
<evidence type="ECO:0000313" key="2">
    <source>
        <dbReference type="Proteomes" id="UP000297352"/>
    </source>
</evidence>
<dbReference type="Proteomes" id="UP000297352">
    <property type="component" value="Unassembled WGS sequence"/>
</dbReference>
<evidence type="ECO:0000313" key="1">
    <source>
        <dbReference type="EMBL" id="TGL68898.1"/>
    </source>
</evidence>
<proteinExistence type="predicted"/>
<sequence length="156" mass="16949">MRNIIILFVVALSFYNCKTSSTKFHSSRVAQLKLATAAYDITAETSAKACSYELGWFNREGAESNRTAELVANYSFFGAYYRIFEVYFLTIVGGSDANLSVEGAAMHRAIKKVDGGDVLLDYKTTTTTDGFFFPDVCVTVSGKAASLTGPSVTAKK</sequence>
<name>A0ABY2MLY2_9LEPT</name>
<evidence type="ECO:0008006" key="3">
    <source>
        <dbReference type="Google" id="ProtNLM"/>
    </source>
</evidence>
<protein>
    <recommendedName>
        <fullName evidence="3">Lipoprotein</fullName>
    </recommendedName>
</protein>
<accession>A0ABY2MLY2</accession>
<reference evidence="2" key="1">
    <citation type="journal article" date="2019" name="PLoS Negl. Trop. Dis.">
        <title>Revisiting the worldwide diversity of Leptospira species in the environment.</title>
        <authorList>
            <person name="Vincent A.T."/>
            <person name="Schiettekatte O."/>
            <person name="Bourhy P."/>
            <person name="Veyrier F.J."/>
            <person name="Picardeau M."/>
        </authorList>
    </citation>
    <scope>NUCLEOTIDE SEQUENCE [LARGE SCALE GENOMIC DNA]</scope>
    <source>
        <strain evidence="2">201702449</strain>
    </source>
</reference>